<gene>
    <name evidence="2" type="ORF">CR513_47828</name>
</gene>
<dbReference type="Proteomes" id="UP000257109">
    <property type="component" value="Unassembled WGS sequence"/>
</dbReference>
<keyword evidence="3" id="KW-1185">Reference proteome</keyword>
<feature type="region of interest" description="Disordered" evidence="1">
    <location>
        <begin position="238"/>
        <end position="259"/>
    </location>
</feature>
<proteinExistence type="predicted"/>
<protein>
    <recommendedName>
        <fullName evidence="4">Retrotransposon gag domain-containing protein</fullName>
    </recommendedName>
</protein>
<reference evidence="2" key="1">
    <citation type="submission" date="2018-05" db="EMBL/GenBank/DDBJ databases">
        <title>Draft genome of Mucuna pruriens seed.</title>
        <authorList>
            <person name="Nnadi N.E."/>
            <person name="Vos R."/>
            <person name="Hasami M.H."/>
            <person name="Devisetty U.K."/>
            <person name="Aguiy J.C."/>
        </authorList>
    </citation>
    <scope>NUCLEOTIDE SEQUENCE [LARGE SCALE GENOMIC DNA]</scope>
    <source>
        <strain evidence="2">JCA_2017</strain>
    </source>
</reference>
<evidence type="ECO:0000313" key="2">
    <source>
        <dbReference type="EMBL" id="RDX72655.1"/>
    </source>
</evidence>
<organism evidence="2 3">
    <name type="scientific">Mucuna pruriens</name>
    <name type="common">Velvet bean</name>
    <name type="synonym">Dolichos pruriens</name>
    <dbReference type="NCBI Taxonomy" id="157652"/>
    <lineage>
        <taxon>Eukaryota</taxon>
        <taxon>Viridiplantae</taxon>
        <taxon>Streptophyta</taxon>
        <taxon>Embryophyta</taxon>
        <taxon>Tracheophyta</taxon>
        <taxon>Spermatophyta</taxon>
        <taxon>Magnoliopsida</taxon>
        <taxon>eudicotyledons</taxon>
        <taxon>Gunneridae</taxon>
        <taxon>Pentapetalae</taxon>
        <taxon>rosids</taxon>
        <taxon>fabids</taxon>
        <taxon>Fabales</taxon>
        <taxon>Fabaceae</taxon>
        <taxon>Papilionoideae</taxon>
        <taxon>50 kb inversion clade</taxon>
        <taxon>NPAAA clade</taxon>
        <taxon>indigoferoid/millettioid clade</taxon>
        <taxon>Phaseoleae</taxon>
        <taxon>Mucuna</taxon>
    </lineage>
</organism>
<sequence>MNSGRGSTSFVPHVHITRSASSCWFNISMKWRSTDGQDANSNTTSNLKHGQQHILNELTSLVRQLAIGQHQLIAAIKACGTVEHPTNMSSANVLYDFDPEIELTLSRIRKVRNVVVSTNSNFNTSSTFENSVSATNATNSSDFSATNSFSSLNNSQQQELMENQDRMLKELATPDVSGLIHLLPKFHGLASEDLYKHLKEFHVVCSTIRPQGIPKDYIKKKAFPFSLDEAAKDWFSSRPPRRSLSEKKSVKSSSIQEKHCTNTGNGSIACVQPVHIIRLVSNY</sequence>
<feature type="non-terminal residue" evidence="2">
    <location>
        <position position="1"/>
    </location>
</feature>
<dbReference type="OrthoDB" id="1422241at2759"/>
<evidence type="ECO:0000256" key="1">
    <source>
        <dbReference type="SAM" id="MobiDB-lite"/>
    </source>
</evidence>
<name>A0A371F310_MUCPR</name>
<dbReference type="AlphaFoldDB" id="A0A371F310"/>
<dbReference type="EMBL" id="QJKJ01010814">
    <property type="protein sequence ID" value="RDX72655.1"/>
    <property type="molecule type" value="Genomic_DNA"/>
</dbReference>
<evidence type="ECO:0000313" key="3">
    <source>
        <dbReference type="Proteomes" id="UP000257109"/>
    </source>
</evidence>
<evidence type="ECO:0008006" key="4">
    <source>
        <dbReference type="Google" id="ProtNLM"/>
    </source>
</evidence>
<accession>A0A371F310</accession>
<comment type="caution">
    <text evidence="2">The sequence shown here is derived from an EMBL/GenBank/DDBJ whole genome shotgun (WGS) entry which is preliminary data.</text>
</comment>